<sequence>MTRRLNGRTAQAGDARRRADASAAREIVRLLGGAASHVLNGFACLAPALASNEAQVVADRRERAGHVAGTA</sequence>
<keyword evidence="3" id="KW-1185">Reference proteome</keyword>
<organism evidence="2 3">
    <name type="scientific">Burkholderia stabilis</name>
    <dbReference type="NCBI Taxonomy" id="95485"/>
    <lineage>
        <taxon>Bacteria</taxon>
        <taxon>Pseudomonadati</taxon>
        <taxon>Pseudomonadota</taxon>
        <taxon>Betaproteobacteria</taxon>
        <taxon>Burkholderiales</taxon>
        <taxon>Burkholderiaceae</taxon>
        <taxon>Burkholderia</taxon>
        <taxon>Burkholderia cepacia complex</taxon>
    </lineage>
</organism>
<proteinExistence type="predicted"/>
<dbReference type="AlphaFoldDB" id="A0AAJ5NF36"/>
<dbReference type="Proteomes" id="UP000268684">
    <property type="component" value="Chromosome II"/>
</dbReference>
<evidence type="ECO:0000313" key="2">
    <source>
        <dbReference type="EMBL" id="VBB14094.1"/>
    </source>
</evidence>
<evidence type="ECO:0000313" key="3">
    <source>
        <dbReference type="Proteomes" id="UP000268684"/>
    </source>
</evidence>
<reference evidence="2 3" key="1">
    <citation type="submission" date="2017-11" db="EMBL/GenBank/DDBJ databases">
        <authorList>
            <person name="Seth-Smith MB H."/>
        </authorList>
    </citation>
    <scope>NUCLEOTIDE SEQUENCE [LARGE SCALE GENOMIC DNA]</scope>
    <source>
        <strain evidence="2">E</strain>
    </source>
</reference>
<name>A0AAJ5NF36_9BURK</name>
<gene>
    <name evidence="2" type="ORF">BSTAB16_4283</name>
</gene>
<dbReference type="EMBL" id="LR025743">
    <property type="protein sequence ID" value="VBB14094.1"/>
    <property type="molecule type" value="Genomic_DNA"/>
</dbReference>
<dbReference type="GeneID" id="71056719"/>
<protein>
    <submittedName>
        <fullName evidence="2">Uncharacterized protein</fullName>
    </submittedName>
</protein>
<dbReference type="RefSeq" id="WP_122169726.1">
    <property type="nucleotide sequence ID" value="NZ_LR025743.1"/>
</dbReference>
<evidence type="ECO:0000256" key="1">
    <source>
        <dbReference type="SAM" id="MobiDB-lite"/>
    </source>
</evidence>
<feature type="region of interest" description="Disordered" evidence="1">
    <location>
        <begin position="1"/>
        <end position="20"/>
    </location>
</feature>
<accession>A0AAJ5NF36</accession>